<comment type="caution">
    <text evidence="3">The sequence shown here is derived from an EMBL/GenBank/DDBJ whole genome shotgun (WGS) entry which is preliminary data.</text>
</comment>
<accession>A0A1Q9D2R1</accession>
<dbReference type="SUPFAM" id="SSF57414">
    <property type="entry name" value="Hairpin loop containing domain-like"/>
    <property type="match status" value="1"/>
</dbReference>
<feature type="domain" description="Apple" evidence="2">
    <location>
        <begin position="17"/>
        <end position="54"/>
    </location>
</feature>
<keyword evidence="1" id="KW-0732">Signal</keyword>
<protein>
    <recommendedName>
        <fullName evidence="2">Apple domain-containing protein</fullName>
    </recommendedName>
</protein>
<evidence type="ECO:0000256" key="1">
    <source>
        <dbReference type="SAM" id="SignalP"/>
    </source>
</evidence>
<dbReference type="Proteomes" id="UP000186817">
    <property type="component" value="Unassembled WGS sequence"/>
</dbReference>
<name>A0A1Q9D2R1_SYMMI</name>
<dbReference type="Pfam" id="PF00024">
    <property type="entry name" value="PAN_1"/>
    <property type="match status" value="2"/>
</dbReference>
<dbReference type="Gene3D" id="3.50.4.10">
    <property type="entry name" value="Hepatocyte Growth Factor"/>
    <property type="match status" value="2"/>
</dbReference>
<dbReference type="EMBL" id="LSRX01000759">
    <property type="protein sequence ID" value="OLP89462.1"/>
    <property type="molecule type" value="Genomic_DNA"/>
</dbReference>
<keyword evidence="4" id="KW-1185">Reference proteome</keyword>
<dbReference type="InterPro" id="IPR003609">
    <property type="entry name" value="Pan_app"/>
</dbReference>
<evidence type="ECO:0000313" key="3">
    <source>
        <dbReference type="EMBL" id="OLP89462.1"/>
    </source>
</evidence>
<reference evidence="3 4" key="1">
    <citation type="submission" date="2016-02" db="EMBL/GenBank/DDBJ databases">
        <title>Genome analysis of coral dinoflagellate symbionts highlights evolutionary adaptations to a symbiotic lifestyle.</title>
        <authorList>
            <person name="Aranda M."/>
            <person name="Li Y."/>
            <person name="Liew Y.J."/>
            <person name="Baumgarten S."/>
            <person name="Simakov O."/>
            <person name="Wilson M."/>
            <person name="Piel J."/>
            <person name="Ashoor H."/>
            <person name="Bougouffa S."/>
            <person name="Bajic V.B."/>
            <person name="Ryu T."/>
            <person name="Ravasi T."/>
            <person name="Bayer T."/>
            <person name="Micklem G."/>
            <person name="Kim H."/>
            <person name="Bhak J."/>
            <person name="Lajeunesse T.C."/>
            <person name="Voolstra C.R."/>
        </authorList>
    </citation>
    <scope>NUCLEOTIDE SEQUENCE [LARGE SCALE GENOMIC DNA]</scope>
    <source>
        <strain evidence="3 4">CCMP2467</strain>
    </source>
</reference>
<sequence length="135" mass="14768">MRAASVCASLLAWSSGAVEKVPNVPSAHACCELCYAKSSCQAALYEEAEQLCRLGGPRMPVTGLDYEATRGLTLQRVETAEQCCTACESWEDCKVGVWDEYWHECYLKSGFVSRRISTKPLVGCMARASSPEAFL</sequence>
<evidence type="ECO:0000259" key="2">
    <source>
        <dbReference type="Pfam" id="PF00024"/>
    </source>
</evidence>
<organism evidence="3 4">
    <name type="scientific">Symbiodinium microadriaticum</name>
    <name type="common">Dinoflagellate</name>
    <name type="synonym">Zooxanthella microadriatica</name>
    <dbReference type="NCBI Taxonomy" id="2951"/>
    <lineage>
        <taxon>Eukaryota</taxon>
        <taxon>Sar</taxon>
        <taxon>Alveolata</taxon>
        <taxon>Dinophyceae</taxon>
        <taxon>Suessiales</taxon>
        <taxon>Symbiodiniaceae</taxon>
        <taxon>Symbiodinium</taxon>
    </lineage>
</organism>
<dbReference type="AlphaFoldDB" id="A0A1Q9D2R1"/>
<evidence type="ECO:0000313" key="4">
    <source>
        <dbReference type="Proteomes" id="UP000186817"/>
    </source>
</evidence>
<proteinExistence type="predicted"/>
<feature type="chain" id="PRO_5013000190" description="Apple domain-containing protein" evidence="1">
    <location>
        <begin position="20"/>
        <end position="135"/>
    </location>
</feature>
<gene>
    <name evidence="3" type="ORF">AK812_SmicGene29078</name>
</gene>
<feature type="signal peptide" evidence="1">
    <location>
        <begin position="1"/>
        <end position="19"/>
    </location>
</feature>
<feature type="domain" description="Apple" evidence="2">
    <location>
        <begin position="71"/>
        <end position="110"/>
    </location>
</feature>